<dbReference type="OMA" id="QILRICF"/>
<evidence type="ECO:0000256" key="1">
    <source>
        <dbReference type="ARBA" id="ARBA00009034"/>
    </source>
</evidence>
<evidence type="ECO:0000256" key="2">
    <source>
        <dbReference type="SAM" id="MobiDB-lite"/>
    </source>
</evidence>
<dbReference type="SUPFAM" id="SSF56994">
    <property type="entry name" value="Insulin-like"/>
    <property type="match status" value="1"/>
</dbReference>
<evidence type="ECO:0000313" key="4">
    <source>
        <dbReference type="Proteomes" id="UP000288216"/>
    </source>
</evidence>
<keyword evidence="4" id="KW-1185">Reference proteome</keyword>
<reference evidence="3 4" key="1">
    <citation type="journal article" date="2018" name="Nat. Ecol. Evol.">
        <title>Shark genomes provide insights into elasmobranch evolution and the origin of vertebrates.</title>
        <authorList>
            <person name="Hara Y"/>
            <person name="Yamaguchi K"/>
            <person name="Onimaru K"/>
            <person name="Kadota M"/>
            <person name="Koyanagi M"/>
            <person name="Keeley SD"/>
            <person name="Tatsumi K"/>
            <person name="Tanaka K"/>
            <person name="Motone F"/>
            <person name="Kageyama Y"/>
            <person name="Nozu R"/>
            <person name="Adachi N"/>
            <person name="Nishimura O"/>
            <person name="Nakagawa R"/>
            <person name="Tanegashima C"/>
            <person name="Kiyatake I"/>
            <person name="Matsumoto R"/>
            <person name="Murakumo K"/>
            <person name="Nishida K"/>
            <person name="Terakita A"/>
            <person name="Kuratani S"/>
            <person name="Sato K"/>
            <person name="Hyodo S Kuraku.S."/>
        </authorList>
    </citation>
    <scope>NUCLEOTIDE SEQUENCE [LARGE SCALE GENOMIC DNA]</scope>
</reference>
<dbReference type="PROSITE" id="PS00262">
    <property type="entry name" value="INSULIN"/>
    <property type="match status" value="1"/>
</dbReference>
<protein>
    <submittedName>
        <fullName evidence="3">Uncharacterized protein</fullName>
    </submittedName>
</protein>
<sequence>MLCIPRVRADHLGAEMKSLLSILAIGLMLPPFTDSTKLNLEKKFTKLCDRKFIAKVLQICKQSDQEILLPRNIDYLQISDSYDTSEDMSVEEAERMYDDDEIQQRESQYALRPSISDNSQHQEAPDDFSDHASETEEDSTMEYTLPTKSVGRKLRKRRLSISDRCCKSTCNVRQILRICFW</sequence>
<accession>A0A401PBS4</accession>
<dbReference type="InterPro" id="IPR036438">
    <property type="entry name" value="Insulin-like_sf"/>
</dbReference>
<dbReference type="OrthoDB" id="6330326at2759"/>
<proteinExistence type="inferred from homology"/>
<dbReference type="AlphaFoldDB" id="A0A401PBS4"/>
<dbReference type="EMBL" id="BFAA01000289">
    <property type="protein sequence ID" value="GCB70559.1"/>
    <property type="molecule type" value="Genomic_DNA"/>
</dbReference>
<dbReference type="InterPro" id="IPR022353">
    <property type="entry name" value="Insulin_CS"/>
</dbReference>
<organism evidence="3 4">
    <name type="scientific">Scyliorhinus torazame</name>
    <name type="common">Cloudy catshark</name>
    <name type="synonym">Catulus torazame</name>
    <dbReference type="NCBI Taxonomy" id="75743"/>
    <lineage>
        <taxon>Eukaryota</taxon>
        <taxon>Metazoa</taxon>
        <taxon>Chordata</taxon>
        <taxon>Craniata</taxon>
        <taxon>Vertebrata</taxon>
        <taxon>Chondrichthyes</taxon>
        <taxon>Elasmobranchii</taxon>
        <taxon>Galeomorphii</taxon>
        <taxon>Galeoidea</taxon>
        <taxon>Carcharhiniformes</taxon>
        <taxon>Scyliorhinidae</taxon>
        <taxon>Scyliorhinus</taxon>
    </lineage>
</organism>
<name>A0A401PBS4_SCYTO</name>
<evidence type="ECO:0000313" key="3">
    <source>
        <dbReference type="EMBL" id="GCB70559.1"/>
    </source>
</evidence>
<feature type="region of interest" description="Disordered" evidence="2">
    <location>
        <begin position="114"/>
        <end position="142"/>
    </location>
</feature>
<comment type="caution">
    <text evidence="3">The sequence shown here is derived from an EMBL/GenBank/DDBJ whole genome shotgun (WGS) entry which is preliminary data.</text>
</comment>
<dbReference type="Proteomes" id="UP000288216">
    <property type="component" value="Unassembled WGS sequence"/>
</dbReference>
<comment type="similarity">
    <text evidence="1">Belongs to the insulin family.</text>
</comment>
<gene>
    <name evidence="3" type="ORF">scyTo_0001311</name>
</gene>